<dbReference type="GO" id="GO:0008654">
    <property type="term" value="P:phospholipid biosynthetic process"/>
    <property type="evidence" value="ECO:0007669"/>
    <property type="project" value="TreeGrafter"/>
</dbReference>
<evidence type="ECO:0000256" key="1">
    <source>
        <dbReference type="SAM" id="Phobius"/>
    </source>
</evidence>
<evidence type="ECO:0000313" key="3">
    <source>
        <dbReference type="EMBL" id="EPZ33806.1"/>
    </source>
</evidence>
<organism evidence="3 4">
    <name type="scientific">Rozella allomycis (strain CSF55)</name>
    <dbReference type="NCBI Taxonomy" id="988480"/>
    <lineage>
        <taxon>Eukaryota</taxon>
        <taxon>Fungi</taxon>
        <taxon>Fungi incertae sedis</taxon>
        <taxon>Cryptomycota</taxon>
        <taxon>Cryptomycota incertae sedis</taxon>
        <taxon>Rozella</taxon>
    </lineage>
</organism>
<dbReference type="GO" id="GO:0004366">
    <property type="term" value="F:glycerol-3-phosphate O-acyltransferase activity"/>
    <property type="evidence" value="ECO:0007669"/>
    <property type="project" value="TreeGrafter"/>
</dbReference>
<dbReference type="GO" id="GO:0016287">
    <property type="term" value="F:glycerone-phosphate O-acyltransferase activity"/>
    <property type="evidence" value="ECO:0007669"/>
    <property type="project" value="TreeGrafter"/>
</dbReference>
<dbReference type="InterPro" id="IPR002123">
    <property type="entry name" value="Plipid/glycerol_acylTrfase"/>
</dbReference>
<feature type="transmembrane region" description="Helical" evidence="1">
    <location>
        <begin position="413"/>
        <end position="440"/>
    </location>
</feature>
<dbReference type="OrthoDB" id="2427554at2759"/>
<dbReference type="SUPFAM" id="SSF69593">
    <property type="entry name" value="Glycerol-3-phosphate (1)-acyltransferase"/>
    <property type="match status" value="1"/>
</dbReference>
<sequence>MFKFFDVILFFIRYIISIFFKEVRMRGGHKIPKNGPVLFVAAPHANQFLIAEKSMKRRIIGFFGRKLEAIPVIRPQDLGFKGKGKITFDSENLAIKGIGTKFLTEFAHLPVQIALPKDQGTATVDSVISDTKLLLKKPFPAEANALLKKTSEYLIYPVVDQGKVYENVFKQLNNGEAVGIFPEGGSHDRAEMLPLKAGVALMALGAMAKYPGLDVPIIPCGLFYFHADRFRSRAMVEYGQPIKVESRLVEDYKKGGEFRRNAISELLKIIYRNLMAVTVNAPDFETLQVIQAAKRLYKQPKTKMNPFAELELTRRLIKGYTIYKDNSRIVLKYNDLLLAYGLKDHEVKKTILKPFQIIPRLITRLIGLLFLFSFSLPGVLLNAPIAVIANIISTKKAHEAKMSSSVKISGKDVLATWKLLVGLVLIPSLYFIYTLISLYFLSYFGVITNWNFYAKLFLGIFLDIIVFPTISYAAIRFGEIGLGIFRSLKPLALASFKPAKAKELRNKRKEIKKEIITVVSEFGPNVYSDLNNLAIAQRIHIVSDEEDDAAPSPLVNWSLLGNDFDEMWKQVEPHEIDDYFFKQ</sequence>
<keyword evidence="1" id="KW-0812">Transmembrane</keyword>
<dbReference type="Pfam" id="PF01553">
    <property type="entry name" value="Acyltransferase"/>
    <property type="match status" value="1"/>
</dbReference>
<proteinExistence type="predicted"/>
<dbReference type="STRING" id="988480.A0A075AU29"/>
<feature type="transmembrane region" description="Helical" evidence="1">
    <location>
        <begin position="452"/>
        <end position="475"/>
    </location>
</feature>
<dbReference type="PANTHER" id="PTHR31605:SF0">
    <property type="entry name" value="GLYCEROL-3-PHOSPHATE O-ACYLTRANSFERASE 1"/>
    <property type="match status" value="1"/>
</dbReference>
<dbReference type="PANTHER" id="PTHR31605">
    <property type="entry name" value="GLYCEROL-3-PHOSPHATE O-ACYLTRANSFERASE 1"/>
    <property type="match status" value="1"/>
</dbReference>
<dbReference type="AlphaFoldDB" id="A0A075AU29"/>
<gene>
    <name evidence="3" type="ORF">O9G_002518</name>
</gene>
<evidence type="ECO:0000313" key="4">
    <source>
        <dbReference type="Proteomes" id="UP000030755"/>
    </source>
</evidence>
<dbReference type="Proteomes" id="UP000030755">
    <property type="component" value="Unassembled WGS sequence"/>
</dbReference>
<feature type="transmembrane region" description="Helical" evidence="1">
    <location>
        <begin position="365"/>
        <end position="392"/>
    </location>
</feature>
<reference evidence="3 4" key="1">
    <citation type="journal article" date="2013" name="Curr. Biol.">
        <title>Shared signatures of parasitism and phylogenomics unite Cryptomycota and microsporidia.</title>
        <authorList>
            <person name="James T.Y."/>
            <person name="Pelin A."/>
            <person name="Bonen L."/>
            <person name="Ahrendt S."/>
            <person name="Sain D."/>
            <person name="Corradi N."/>
            <person name="Stajich J.E."/>
        </authorList>
    </citation>
    <scope>NUCLEOTIDE SEQUENCE [LARGE SCALE GENOMIC DNA]</scope>
    <source>
        <strain evidence="3 4">CSF55</strain>
    </source>
</reference>
<name>A0A075AU29_ROZAC</name>
<accession>A0A075AU29</accession>
<keyword evidence="1" id="KW-1133">Transmembrane helix</keyword>
<keyword evidence="1" id="KW-0472">Membrane</keyword>
<keyword evidence="4" id="KW-1185">Reference proteome</keyword>
<dbReference type="InterPro" id="IPR052744">
    <property type="entry name" value="GPAT/DAPAT"/>
</dbReference>
<evidence type="ECO:0000259" key="2">
    <source>
        <dbReference type="Pfam" id="PF01553"/>
    </source>
</evidence>
<dbReference type="OMA" id="IMALGCM"/>
<dbReference type="HOGENOM" id="CLU_007860_1_0_1"/>
<dbReference type="EMBL" id="KE561038">
    <property type="protein sequence ID" value="EPZ33806.1"/>
    <property type="molecule type" value="Genomic_DNA"/>
</dbReference>
<protein>
    <recommendedName>
        <fullName evidence="2">Phospholipid/glycerol acyltransferase domain-containing protein</fullName>
    </recommendedName>
</protein>
<feature type="domain" description="Phospholipid/glycerol acyltransferase" evidence="2">
    <location>
        <begin position="162"/>
        <end position="221"/>
    </location>
</feature>